<protein>
    <recommendedName>
        <fullName evidence="6">triacylglycerol lipase</fullName>
        <ecNumber evidence="6">3.1.1.3</ecNumber>
    </recommendedName>
    <alternativeName>
        <fullName evidence="17">Autophagy-related protein 15</fullName>
    </alternativeName>
</protein>
<gene>
    <name evidence="20" type="primary">ATG15</name>
    <name evidence="20" type="ORF">MFIFM68171_10923</name>
</gene>
<dbReference type="SUPFAM" id="SSF53474">
    <property type="entry name" value="alpha/beta-Hydrolases"/>
    <property type="match status" value="1"/>
</dbReference>
<evidence type="ECO:0000256" key="11">
    <source>
        <dbReference type="ARBA" id="ARBA00022968"/>
    </source>
</evidence>
<feature type="compositionally biased region" description="Low complexity" evidence="18">
    <location>
        <begin position="580"/>
        <end position="590"/>
    </location>
</feature>
<dbReference type="InterPro" id="IPR050805">
    <property type="entry name" value="ATG15_Lipase"/>
</dbReference>
<evidence type="ECO:0000256" key="12">
    <source>
        <dbReference type="ARBA" id="ARBA00022989"/>
    </source>
</evidence>
<dbReference type="PANTHER" id="PTHR47175:SF2">
    <property type="entry name" value="LIPASE ATG15-RELATED"/>
    <property type="match status" value="1"/>
</dbReference>
<feature type="compositionally biased region" description="Pro residues" evidence="18">
    <location>
        <begin position="591"/>
        <end position="606"/>
    </location>
</feature>
<sequence>MLLRRKEASATCTSAGRATAQLLLSFLALAASPISAAANTRHDAQVALSQEPALIIPLIPEPPVPAEHTFTLRHIYHHGTYQHPQLHRKKDVVHPDAQLWLAAEDGFEAQRIGPLRARSNSHRIQRLVDRRPSVVDPMVAQARQRGFVSVLSPSAWTIDEVPGPNVTDKDTILTLALMAANAYVAKPGDADWEEVGAPFNRSADFGWEGDGLRGHVFADETNSTIVIGLKGTSVAVFDGDGTTTNDKINDNLFFSCCCAQQGPWTWHQVCNCATGTYTCNNTCVTQALREENRYYQAARELYANVTELYPNSNVWVTGHSLGGAVSSFIGLTYGVPVVTFQAVPEALAAGRLGLPVPPGADPDAPQTREYTGTFHFGHTADPIYIGTCNGATASCSFGGYALETACHTGRECVYDTVGDKGWRVGLGTHKIRSVINDVIRKYDTVPECKFTPECRDCGNWKMYESNGTETTTTASTSTSTSKSRTRTETCKTPGWWGCLDETTTTTGTQTSAVTTTSSTTTCHTPGWFGCKDKTTTTTTITTTTTTVTSTTPSATSTTCETPGRFWGCYDETTTESVATTTQEHQTITSPPSMPTSIPPSPAPTQEPPEKPRCIDRAWYGMCREWEGGAPEPKEDM</sequence>
<evidence type="ECO:0000256" key="10">
    <source>
        <dbReference type="ARBA" id="ARBA00022963"/>
    </source>
</evidence>
<feature type="region of interest" description="Disordered" evidence="18">
    <location>
        <begin position="580"/>
        <end position="613"/>
    </location>
</feature>
<comment type="caution">
    <text evidence="20">The sequence shown here is derived from an EMBL/GenBank/DDBJ whole genome shotgun (WGS) entry which is preliminary data.</text>
</comment>
<dbReference type="PANTHER" id="PTHR47175">
    <property type="entry name" value="LIPASE ATG15-RELATED"/>
    <property type="match status" value="1"/>
</dbReference>
<evidence type="ECO:0000256" key="15">
    <source>
        <dbReference type="ARBA" id="ARBA00023136"/>
    </source>
</evidence>
<organism evidence="20 21">
    <name type="scientific">Madurella fahalii</name>
    <dbReference type="NCBI Taxonomy" id="1157608"/>
    <lineage>
        <taxon>Eukaryota</taxon>
        <taxon>Fungi</taxon>
        <taxon>Dikarya</taxon>
        <taxon>Ascomycota</taxon>
        <taxon>Pezizomycotina</taxon>
        <taxon>Sordariomycetes</taxon>
        <taxon>Sordariomycetidae</taxon>
        <taxon>Sordariales</taxon>
        <taxon>Sordariales incertae sedis</taxon>
        <taxon>Madurella</taxon>
    </lineage>
</organism>
<evidence type="ECO:0000256" key="13">
    <source>
        <dbReference type="ARBA" id="ARBA00023006"/>
    </source>
</evidence>
<keyword evidence="10" id="KW-0442">Lipid degradation</keyword>
<accession>A0ABQ0GSK8</accession>
<evidence type="ECO:0000256" key="9">
    <source>
        <dbReference type="ARBA" id="ARBA00022801"/>
    </source>
</evidence>
<comment type="subcellular location">
    <subcellularLocation>
        <location evidence="3">Endosome</location>
        <location evidence="3">Multivesicular body membrane</location>
        <topology evidence="3">Single-pass type II membrane protein</topology>
    </subcellularLocation>
    <subcellularLocation>
        <location evidence="2">Prevacuolar compartment membrane</location>
        <topology evidence="2">Single-pass type II membrane protein</topology>
    </subcellularLocation>
</comment>
<evidence type="ECO:0000313" key="21">
    <source>
        <dbReference type="Proteomes" id="UP001628179"/>
    </source>
</evidence>
<evidence type="ECO:0000256" key="2">
    <source>
        <dbReference type="ARBA" id="ARBA00004270"/>
    </source>
</evidence>
<dbReference type="InterPro" id="IPR029058">
    <property type="entry name" value="AB_hydrolase_fold"/>
</dbReference>
<evidence type="ECO:0000256" key="18">
    <source>
        <dbReference type="SAM" id="MobiDB-lite"/>
    </source>
</evidence>
<evidence type="ECO:0000256" key="8">
    <source>
        <dbReference type="ARBA" id="ARBA00022753"/>
    </source>
</evidence>
<keyword evidence="11" id="KW-0735">Signal-anchor</keyword>
<dbReference type="EMBL" id="BAAFSV010000006">
    <property type="protein sequence ID" value="GAB1320713.1"/>
    <property type="molecule type" value="Genomic_DNA"/>
</dbReference>
<keyword evidence="14" id="KW-0443">Lipid metabolism</keyword>
<keyword evidence="16" id="KW-0325">Glycoprotein</keyword>
<evidence type="ECO:0000256" key="4">
    <source>
        <dbReference type="ARBA" id="ARBA00010701"/>
    </source>
</evidence>
<evidence type="ECO:0000256" key="7">
    <source>
        <dbReference type="ARBA" id="ARBA00022692"/>
    </source>
</evidence>
<name>A0ABQ0GSK8_9PEZI</name>
<dbReference type="Pfam" id="PF26363">
    <property type="entry name" value="Phospholipase-like"/>
    <property type="match status" value="1"/>
</dbReference>
<reference evidence="20 21" key="1">
    <citation type="submission" date="2024-09" db="EMBL/GenBank/DDBJ databases">
        <title>Itraconazole resistance in Madurella fahalii resulting from another homologue of gene encoding cytochrome P450 14-alpha sterol demethylase (CYP51).</title>
        <authorList>
            <person name="Yoshioka I."/>
            <person name="Fahal A.H."/>
            <person name="Kaneko S."/>
            <person name="Yaguchi T."/>
        </authorList>
    </citation>
    <scope>NUCLEOTIDE SEQUENCE [LARGE SCALE GENOMIC DNA]</scope>
    <source>
        <strain evidence="20 21">IFM 68171</strain>
    </source>
</reference>
<keyword evidence="9" id="KW-0378">Hydrolase</keyword>
<dbReference type="GeneID" id="98181665"/>
<keyword evidence="7" id="KW-0812">Transmembrane</keyword>
<evidence type="ECO:0000256" key="6">
    <source>
        <dbReference type="ARBA" id="ARBA00013279"/>
    </source>
</evidence>
<comment type="similarity">
    <text evidence="4">Belongs to the AB hydrolase superfamily. Lipase family.</text>
</comment>
<evidence type="ECO:0000256" key="1">
    <source>
        <dbReference type="ARBA" id="ARBA00001024"/>
    </source>
</evidence>
<dbReference type="RefSeq" id="XP_070922443.1">
    <property type="nucleotide sequence ID" value="XM_071066342.1"/>
</dbReference>
<keyword evidence="21" id="KW-1185">Reference proteome</keyword>
<comment type="catalytic activity">
    <reaction evidence="1">
        <text>a triacylglycerol + H2O = a diacylglycerol + a fatty acid + H(+)</text>
        <dbReference type="Rhea" id="RHEA:12044"/>
        <dbReference type="ChEBI" id="CHEBI:15377"/>
        <dbReference type="ChEBI" id="CHEBI:15378"/>
        <dbReference type="ChEBI" id="CHEBI:17855"/>
        <dbReference type="ChEBI" id="CHEBI:18035"/>
        <dbReference type="ChEBI" id="CHEBI:28868"/>
        <dbReference type="EC" id="3.1.1.3"/>
    </reaction>
</comment>
<evidence type="ECO:0000256" key="3">
    <source>
        <dbReference type="ARBA" id="ARBA00004343"/>
    </source>
</evidence>
<evidence type="ECO:0000256" key="19">
    <source>
        <dbReference type="SAM" id="SignalP"/>
    </source>
</evidence>
<evidence type="ECO:0000256" key="14">
    <source>
        <dbReference type="ARBA" id="ARBA00023098"/>
    </source>
</evidence>
<keyword evidence="19" id="KW-0732">Signal</keyword>
<dbReference type="Proteomes" id="UP001628179">
    <property type="component" value="Unassembled WGS sequence"/>
</dbReference>
<keyword evidence="13" id="KW-0072">Autophagy</keyword>
<proteinExistence type="inferred from homology"/>
<evidence type="ECO:0000256" key="17">
    <source>
        <dbReference type="ARBA" id="ARBA00029828"/>
    </source>
</evidence>
<feature type="signal peptide" evidence="19">
    <location>
        <begin position="1"/>
        <end position="37"/>
    </location>
</feature>
<evidence type="ECO:0000313" key="20">
    <source>
        <dbReference type="EMBL" id="GAB1320713.1"/>
    </source>
</evidence>
<comment type="subunit">
    <text evidence="5">Binds to both phosphatidylinositol (PI) and phosphatidylinositol 3,5-bisphosphate (PIP2).</text>
</comment>
<dbReference type="Gene3D" id="3.40.50.1820">
    <property type="entry name" value="alpha/beta hydrolase"/>
    <property type="match status" value="1"/>
</dbReference>
<dbReference type="CDD" id="cd00519">
    <property type="entry name" value="Lipase_3"/>
    <property type="match status" value="1"/>
</dbReference>
<dbReference type="EC" id="3.1.1.3" evidence="6"/>
<evidence type="ECO:0000256" key="5">
    <source>
        <dbReference type="ARBA" id="ARBA00011137"/>
    </source>
</evidence>
<evidence type="ECO:0000256" key="16">
    <source>
        <dbReference type="ARBA" id="ARBA00023180"/>
    </source>
</evidence>
<keyword evidence="8" id="KW-0967">Endosome</keyword>
<keyword evidence="12" id="KW-1133">Transmembrane helix</keyword>
<feature type="chain" id="PRO_5046061613" description="triacylglycerol lipase" evidence="19">
    <location>
        <begin position="38"/>
        <end position="636"/>
    </location>
</feature>
<keyword evidence="15" id="KW-0472">Membrane</keyword>